<feature type="compositionally biased region" description="Polar residues" evidence="2">
    <location>
        <begin position="370"/>
        <end position="379"/>
    </location>
</feature>
<protein>
    <submittedName>
        <fullName evidence="6">Efflux RND transporter periplasmic adaptor subunit</fullName>
    </submittedName>
</protein>
<comment type="caution">
    <text evidence="6">The sequence shown here is derived from an EMBL/GenBank/DDBJ whole genome shotgun (WGS) entry which is preliminary data.</text>
</comment>
<organism evidence="6 7">
    <name type="scientific">Chelativorans salis</name>
    <dbReference type="NCBI Taxonomy" id="2978478"/>
    <lineage>
        <taxon>Bacteria</taxon>
        <taxon>Pseudomonadati</taxon>
        <taxon>Pseudomonadota</taxon>
        <taxon>Alphaproteobacteria</taxon>
        <taxon>Hyphomicrobiales</taxon>
        <taxon>Phyllobacteriaceae</taxon>
        <taxon>Chelativorans</taxon>
    </lineage>
</organism>
<dbReference type="Pfam" id="PF25917">
    <property type="entry name" value="BSH_RND"/>
    <property type="match status" value="1"/>
</dbReference>
<evidence type="ECO:0000256" key="1">
    <source>
        <dbReference type="ARBA" id="ARBA00009477"/>
    </source>
</evidence>
<feature type="domain" description="Multidrug resistance protein MdtA-like barrel-sandwich hybrid" evidence="3">
    <location>
        <begin position="69"/>
        <end position="192"/>
    </location>
</feature>
<evidence type="ECO:0000259" key="5">
    <source>
        <dbReference type="Pfam" id="PF25989"/>
    </source>
</evidence>
<dbReference type="RefSeq" id="WP_260907615.1">
    <property type="nucleotide sequence ID" value="NZ_JAOCZP010000015.1"/>
</dbReference>
<feature type="domain" description="CusB-like beta-barrel" evidence="4">
    <location>
        <begin position="202"/>
        <end position="274"/>
    </location>
</feature>
<dbReference type="PANTHER" id="PTHR30469">
    <property type="entry name" value="MULTIDRUG RESISTANCE PROTEIN MDTA"/>
    <property type="match status" value="1"/>
</dbReference>
<feature type="region of interest" description="Disordered" evidence="2">
    <location>
        <begin position="352"/>
        <end position="379"/>
    </location>
</feature>
<dbReference type="Gene3D" id="2.40.50.100">
    <property type="match status" value="1"/>
</dbReference>
<dbReference type="Gene3D" id="2.40.30.170">
    <property type="match status" value="1"/>
</dbReference>
<dbReference type="NCBIfam" id="TIGR01730">
    <property type="entry name" value="RND_mfp"/>
    <property type="match status" value="1"/>
</dbReference>
<dbReference type="InterPro" id="IPR058792">
    <property type="entry name" value="Beta-barrel_RND_2"/>
</dbReference>
<evidence type="ECO:0000259" key="4">
    <source>
        <dbReference type="Pfam" id="PF25954"/>
    </source>
</evidence>
<evidence type="ECO:0000256" key="2">
    <source>
        <dbReference type="SAM" id="MobiDB-lite"/>
    </source>
</evidence>
<feature type="domain" description="YknX-like C-terminal permuted SH3-like" evidence="5">
    <location>
        <begin position="280"/>
        <end position="360"/>
    </location>
</feature>
<dbReference type="InterPro" id="IPR006143">
    <property type="entry name" value="RND_pump_MFP"/>
</dbReference>
<evidence type="ECO:0000259" key="3">
    <source>
        <dbReference type="Pfam" id="PF25917"/>
    </source>
</evidence>
<accession>A0ABT2LW26</accession>
<dbReference type="InterPro" id="IPR058637">
    <property type="entry name" value="YknX-like_C"/>
</dbReference>
<dbReference type="PANTHER" id="PTHR30469:SF11">
    <property type="entry name" value="BLL4320 PROTEIN"/>
    <property type="match status" value="1"/>
</dbReference>
<keyword evidence="7" id="KW-1185">Reference proteome</keyword>
<name>A0ABT2LW26_9HYPH</name>
<reference evidence="6 7" key="1">
    <citation type="submission" date="2022-09" db="EMBL/GenBank/DDBJ databases">
        <title>Chelativorans salina sp. nov., a novel slightly halophilic bacterium isolated from a saline lake sediment enrichment.</title>
        <authorList>
            <person name="Gao L."/>
            <person name="Fang B.-Z."/>
            <person name="Li W.-J."/>
        </authorList>
    </citation>
    <scope>NUCLEOTIDE SEQUENCE [LARGE SCALE GENOMIC DNA]</scope>
    <source>
        <strain evidence="6 7">EGI FJ00035</strain>
    </source>
</reference>
<gene>
    <name evidence="6" type="ORF">N5A92_26670</name>
</gene>
<comment type="similarity">
    <text evidence="1">Belongs to the membrane fusion protein (MFP) (TC 8.A.1) family.</text>
</comment>
<dbReference type="Gene3D" id="2.40.420.20">
    <property type="match status" value="1"/>
</dbReference>
<dbReference type="Gene3D" id="1.10.287.470">
    <property type="entry name" value="Helix hairpin bin"/>
    <property type="match status" value="1"/>
</dbReference>
<evidence type="ECO:0000313" key="7">
    <source>
        <dbReference type="Proteomes" id="UP001320831"/>
    </source>
</evidence>
<dbReference type="EMBL" id="JAOCZP010000015">
    <property type="protein sequence ID" value="MCT7378601.1"/>
    <property type="molecule type" value="Genomic_DNA"/>
</dbReference>
<dbReference type="Proteomes" id="UP001320831">
    <property type="component" value="Unassembled WGS sequence"/>
</dbReference>
<dbReference type="Pfam" id="PF25954">
    <property type="entry name" value="Beta-barrel_RND_2"/>
    <property type="match status" value="1"/>
</dbReference>
<evidence type="ECO:0000313" key="6">
    <source>
        <dbReference type="EMBL" id="MCT7378601.1"/>
    </source>
</evidence>
<dbReference type="Pfam" id="PF25989">
    <property type="entry name" value="YknX_C"/>
    <property type="match status" value="1"/>
</dbReference>
<dbReference type="InterPro" id="IPR058625">
    <property type="entry name" value="MdtA-like_BSH"/>
</dbReference>
<dbReference type="SUPFAM" id="SSF111369">
    <property type="entry name" value="HlyD-like secretion proteins"/>
    <property type="match status" value="1"/>
</dbReference>
<sequence>MFKRFLIAFILLVIVVGGLVGYNLFRDRMIQDFFANMPVQPVAVSTVKLEPTDWTPSIEAIGTMSAINGVDLTVEVAGIVDEIHFQANDRVEKGDVLVQLDDATQRADLAAAQAQADLDKTNLQRALELQRRQVGTEVNVESARAAADASAAEVEKAQASLDQKQLKAPFAGVAGIPRVVLGQYITPGTTVATLQDVDTMRVDFTVPEQEFGLLKIGQPVRLGSDEQNLSYTGAIRGIDPKIDPSSRLANVRAEVANPDGRLVPGQFVEVEVVQPEESDVLALPQTAVVTSLYGDYAYVVRPAENGEDGAEQPSLVVKQVFVKTGRRSGAEVEIVEGLSAGDQVVTAGQNRLSNGASVTVADGEGRGAKTQESAKVTRK</sequence>
<proteinExistence type="inferred from homology"/>